<dbReference type="SUPFAM" id="SSF143113">
    <property type="entry name" value="NAP-like"/>
    <property type="match status" value="1"/>
</dbReference>
<comment type="caution">
    <text evidence="4">The sequence shown here is derived from an EMBL/GenBank/DDBJ whole genome shotgun (WGS) entry which is preliminary data.</text>
</comment>
<dbReference type="Proteomes" id="UP001318860">
    <property type="component" value="Unassembled WGS sequence"/>
</dbReference>
<dbReference type="EMBL" id="JABTTQ020000005">
    <property type="protein sequence ID" value="KAK6155099.1"/>
    <property type="molecule type" value="Genomic_DNA"/>
</dbReference>
<evidence type="ECO:0000256" key="3">
    <source>
        <dbReference type="SAM" id="Coils"/>
    </source>
</evidence>
<feature type="coiled-coil region" evidence="3">
    <location>
        <begin position="21"/>
        <end position="55"/>
    </location>
</feature>
<dbReference type="InterPro" id="IPR002164">
    <property type="entry name" value="NAP_family"/>
</dbReference>
<proteinExistence type="inferred from homology"/>
<dbReference type="PANTHER" id="PTHR11875">
    <property type="entry name" value="TESTIS-SPECIFIC Y-ENCODED PROTEIN"/>
    <property type="match status" value="1"/>
</dbReference>
<name>A0ABR0X916_REHGL</name>
<organism evidence="4 5">
    <name type="scientific">Rehmannia glutinosa</name>
    <name type="common">Chinese foxglove</name>
    <dbReference type="NCBI Taxonomy" id="99300"/>
    <lineage>
        <taxon>Eukaryota</taxon>
        <taxon>Viridiplantae</taxon>
        <taxon>Streptophyta</taxon>
        <taxon>Embryophyta</taxon>
        <taxon>Tracheophyta</taxon>
        <taxon>Spermatophyta</taxon>
        <taxon>Magnoliopsida</taxon>
        <taxon>eudicotyledons</taxon>
        <taxon>Gunneridae</taxon>
        <taxon>Pentapetalae</taxon>
        <taxon>asterids</taxon>
        <taxon>lamiids</taxon>
        <taxon>Lamiales</taxon>
        <taxon>Orobanchaceae</taxon>
        <taxon>Rehmannieae</taxon>
        <taxon>Rehmannia</taxon>
    </lineage>
</organism>
<dbReference type="Gene3D" id="1.20.5.1500">
    <property type="match status" value="1"/>
</dbReference>
<keyword evidence="5" id="KW-1185">Reference proteome</keyword>
<evidence type="ECO:0000256" key="1">
    <source>
        <dbReference type="ARBA" id="ARBA00009947"/>
    </source>
</evidence>
<dbReference type="InterPro" id="IPR037231">
    <property type="entry name" value="NAP-like_sf"/>
</dbReference>
<keyword evidence="2" id="KW-0143">Chaperone</keyword>
<evidence type="ECO:0000256" key="2">
    <source>
        <dbReference type="ARBA" id="ARBA00023186"/>
    </source>
</evidence>
<gene>
    <name evidence="4" type="ORF">DH2020_009347</name>
</gene>
<evidence type="ECO:0000313" key="4">
    <source>
        <dbReference type="EMBL" id="KAK6155099.1"/>
    </source>
</evidence>
<keyword evidence="3" id="KW-0175">Coiled coil</keyword>
<reference evidence="4 5" key="1">
    <citation type="journal article" date="2021" name="Comput. Struct. Biotechnol. J.">
        <title>De novo genome assembly of the potent medicinal plant Rehmannia glutinosa using nanopore technology.</title>
        <authorList>
            <person name="Ma L."/>
            <person name="Dong C."/>
            <person name="Song C."/>
            <person name="Wang X."/>
            <person name="Zheng X."/>
            <person name="Niu Y."/>
            <person name="Chen S."/>
            <person name="Feng W."/>
        </authorList>
    </citation>
    <scope>NUCLEOTIDE SEQUENCE [LARGE SCALE GENOMIC DNA]</scope>
    <source>
        <strain evidence="4">DH-2019</strain>
    </source>
</reference>
<evidence type="ECO:0000313" key="5">
    <source>
        <dbReference type="Proteomes" id="UP001318860"/>
    </source>
</evidence>
<accession>A0ABR0X916</accession>
<comment type="similarity">
    <text evidence="1">Belongs to the nucleosome assembly protein (NAP) family.</text>
</comment>
<sequence length="81" mass="9497">MVSIRGKKSRTDADRFDQGDLIIAMEKLQEVQDELEKINEEANREILKIEEKYNKVKEPVYARRDKIISSIPDFWLTAVSN</sequence>
<protein>
    <submittedName>
        <fullName evidence="4">Uncharacterized protein</fullName>
    </submittedName>
</protein>